<dbReference type="NCBIfam" id="NF004647">
    <property type="entry name" value="PRK05990.1"/>
    <property type="match status" value="1"/>
</dbReference>
<comment type="pathway">
    <text evidence="1">Cofactor biosynthesis; adenosylcobalamin biosynthesis.</text>
</comment>
<dbReference type="GO" id="GO:0032259">
    <property type="term" value="P:methylation"/>
    <property type="evidence" value="ECO:0007669"/>
    <property type="project" value="UniProtKB-KW"/>
</dbReference>
<evidence type="ECO:0000313" key="10">
    <source>
        <dbReference type="Proteomes" id="UP000076660"/>
    </source>
</evidence>
<evidence type="ECO:0000256" key="3">
    <source>
        <dbReference type="ARBA" id="ARBA00022573"/>
    </source>
</evidence>
<dbReference type="InterPro" id="IPR014777">
    <property type="entry name" value="4pyrrole_Mease_sub1"/>
</dbReference>
<dbReference type="SUPFAM" id="SSF53790">
    <property type="entry name" value="Tetrapyrrole methylase"/>
    <property type="match status" value="2"/>
</dbReference>
<keyword evidence="9" id="KW-0067">ATP-binding</keyword>
<dbReference type="CDD" id="cd11646">
    <property type="entry name" value="Precorrin_3B_C17_MT"/>
    <property type="match status" value="1"/>
</dbReference>
<dbReference type="UniPathway" id="UPA00148"/>
<dbReference type="Gene3D" id="3.30.950.10">
    <property type="entry name" value="Methyltransferase, Cobalt-precorrin-4 Transmethylase, Domain 2"/>
    <property type="match status" value="2"/>
</dbReference>
<dbReference type="GO" id="GO:0009236">
    <property type="term" value="P:cobalamin biosynthetic process"/>
    <property type="evidence" value="ECO:0007669"/>
    <property type="project" value="UniProtKB-UniPathway"/>
</dbReference>
<gene>
    <name evidence="9" type="ORF">AVR91_0215970</name>
</gene>
<evidence type="ECO:0000256" key="1">
    <source>
        <dbReference type="ARBA" id="ARBA00004953"/>
    </source>
</evidence>
<evidence type="ECO:0000259" key="8">
    <source>
        <dbReference type="Pfam" id="PF00590"/>
    </source>
</evidence>
<comment type="caution">
    <text evidence="9">The sequence shown here is derived from an EMBL/GenBank/DDBJ whole genome shotgun (WGS) entry which is preliminary data.</text>
</comment>
<keyword evidence="4 7" id="KW-0489">Methyltransferase</keyword>
<dbReference type="AlphaFoldDB" id="A0A1W2LVN9"/>
<dbReference type="GO" id="GO:0005524">
    <property type="term" value="F:ATP binding"/>
    <property type="evidence" value="ECO:0007669"/>
    <property type="project" value="UniProtKB-KW"/>
</dbReference>
<evidence type="ECO:0000313" key="9">
    <source>
        <dbReference type="EMBL" id="ONF70329.1"/>
    </source>
</evidence>
<dbReference type="Proteomes" id="UP000076660">
    <property type="component" value="Unassembled WGS sequence"/>
</dbReference>
<accession>A0A1W2LVN9</accession>
<dbReference type="InterPro" id="IPR035996">
    <property type="entry name" value="4pyrrol_Methylase_sf"/>
</dbReference>
<name>A0A1W2LVN9_9PSEU</name>
<dbReference type="InterPro" id="IPR014776">
    <property type="entry name" value="4pyrrole_Mease_sub2"/>
</dbReference>
<dbReference type="InterPro" id="IPR051810">
    <property type="entry name" value="Precorrin_MeTrfase"/>
</dbReference>
<keyword evidence="5 7" id="KW-0808">Transferase</keyword>
<dbReference type="CDD" id="cd11645">
    <property type="entry name" value="Precorrin_2_C20_MT"/>
    <property type="match status" value="1"/>
</dbReference>
<dbReference type="PROSITE" id="PS00840">
    <property type="entry name" value="SUMT_2"/>
    <property type="match status" value="1"/>
</dbReference>
<proteinExistence type="inferred from homology"/>
<dbReference type="NCBIfam" id="TIGR01466">
    <property type="entry name" value="cobJ_cbiH"/>
    <property type="match status" value="1"/>
</dbReference>
<evidence type="ECO:0000256" key="5">
    <source>
        <dbReference type="ARBA" id="ARBA00022679"/>
    </source>
</evidence>
<dbReference type="InterPro" id="IPR006364">
    <property type="entry name" value="CobI/CbiL/CobIJ_dom"/>
</dbReference>
<dbReference type="NCBIfam" id="TIGR01467">
    <property type="entry name" value="cobI_cbiL"/>
    <property type="match status" value="1"/>
</dbReference>
<dbReference type="EMBL" id="LQMT02000014">
    <property type="protein sequence ID" value="ONF70329.1"/>
    <property type="molecule type" value="Genomic_DNA"/>
</dbReference>
<dbReference type="Pfam" id="PF00590">
    <property type="entry name" value="TP_methylase"/>
    <property type="match status" value="2"/>
</dbReference>
<feature type="domain" description="Tetrapyrrole methylase" evidence="8">
    <location>
        <begin position="4"/>
        <end position="216"/>
    </location>
</feature>
<dbReference type="PANTHER" id="PTHR47036">
    <property type="entry name" value="COBALT-FACTOR III C(17)-METHYLTRANSFERASE-RELATED"/>
    <property type="match status" value="1"/>
</dbReference>
<comment type="similarity">
    <text evidence="2 7">Belongs to the precorrin methyltransferase family.</text>
</comment>
<dbReference type="GO" id="GO:0030788">
    <property type="term" value="F:precorrin-2 C20-methyltransferase activity"/>
    <property type="evidence" value="ECO:0007669"/>
    <property type="project" value="InterPro"/>
</dbReference>
<dbReference type="OrthoDB" id="9804789at2"/>
<dbReference type="Gene3D" id="3.40.1010.10">
    <property type="entry name" value="Cobalt-precorrin-4 Transmethylase, Domain 1"/>
    <property type="match status" value="2"/>
</dbReference>
<dbReference type="InterPro" id="IPR003043">
    <property type="entry name" value="Uropor_MeTrfase_CS"/>
</dbReference>
<evidence type="ECO:0000256" key="2">
    <source>
        <dbReference type="ARBA" id="ARBA00005879"/>
    </source>
</evidence>
<dbReference type="RefSeq" id="WP_063271317.1">
    <property type="nucleotide sequence ID" value="NZ_LQMT02000014.1"/>
</dbReference>
<dbReference type="InterPro" id="IPR006363">
    <property type="entry name" value="Cbl_synth_CobJ/CibH_dom"/>
</dbReference>
<evidence type="ECO:0000256" key="4">
    <source>
        <dbReference type="ARBA" id="ARBA00022603"/>
    </source>
</evidence>
<sequence>MSGKLWGVGLGPGDPELMTVKAARLIGEADVIAYHSARHGRSIARSVAEPYLRDGQIEEKLVYPVTTETTDHPGGYEGAIADFYELSAKRLAEHLDAGRDVVVLCEGDPFFYGSYMYMHERLADRYEATVVPGVTSVSAASSVLGRPLVQRDEVLTILPGTLPAPELARRLADTQAAAVLKLGRTFGNVREALAEAGKLDDAFYVERATWPAQRVEPFADVDPESVPYFSLALLPSPAYASRLADEPEVTREVETHTGGEVVVVGLGPAGPDWLTPEATAELAAAEHIVGYGPYVARVPQRAGQQRHASGNRVEADRAVEALELAANGAKVAVVSSGDPGVFAMASAVLEQVAAGHGAGARVRIVPGVTAAQAAASRVGAPLGHDYCVLSLSDRLKPWEIIERRLDAAGAADLVLALYNPASRTRTTQLAQARDVLLRHRAPETPVVVARDVGGSEEDIRVVTLGTLDPASVDMRCLLIIGSSKTRAENGVVWTPRTYE</sequence>
<reference evidence="9 10" key="1">
    <citation type="submission" date="2016-12" db="EMBL/GenBank/DDBJ databases">
        <title>Amycolatopsis keratiniphila subsp. keratiniphila genome sequencing and assembly.</title>
        <authorList>
            <person name="Mayilraj S."/>
            <person name="Kaur N."/>
        </authorList>
    </citation>
    <scope>NUCLEOTIDE SEQUENCE [LARGE SCALE GENOMIC DNA]</scope>
    <source>
        <strain evidence="9 10">DSM 44409</strain>
    </source>
</reference>
<keyword evidence="3" id="KW-0169">Cobalamin biosynthesis</keyword>
<dbReference type="PROSITE" id="PS00839">
    <property type="entry name" value="SUMT_1"/>
    <property type="match status" value="1"/>
</dbReference>
<dbReference type="PANTHER" id="PTHR47036:SF1">
    <property type="entry name" value="COBALT-FACTOR III C(17)-METHYLTRANSFERASE-RELATED"/>
    <property type="match status" value="1"/>
</dbReference>
<dbReference type="InterPro" id="IPR000878">
    <property type="entry name" value="4pyrrol_Mease"/>
</dbReference>
<organism evidence="9 10">
    <name type="scientific">Amycolatopsis keratiniphila subsp. keratiniphila</name>
    <dbReference type="NCBI Taxonomy" id="227715"/>
    <lineage>
        <taxon>Bacteria</taxon>
        <taxon>Bacillati</taxon>
        <taxon>Actinomycetota</taxon>
        <taxon>Actinomycetes</taxon>
        <taxon>Pseudonocardiales</taxon>
        <taxon>Pseudonocardiaceae</taxon>
        <taxon>Amycolatopsis</taxon>
        <taxon>Amycolatopsis japonica group</taxon>
    </lineage>
</organism>
<keyword evidence="9" id="KW-0547">Nucleotide-binding</keyword>
<feature type="domain" description="Tetrapyrrole methylase" evidence="8">
    <location>
        <begin position="261"/>
        <end position="467"/>
    </location>
</feature>
<keyword evidence="6" id="KW-0949">S-adenosyl-L-methionine</keyword>
<evidence type="ECO:0000256" key="7">
    <source>
        <dbReference type="RuleBase" id="RU003960"/>
    </source>
</evidence>
<dbReference type="InterPro" id="IPR012382">
    <property type="entry name" value="CobI/CbiL"/>
</dbReference>
<protein>
    <submittedName>
        <fullName evidence="9">ATP-binding protein</fullName>
    </submittedName>
</protein>
<evidence type="ECO:0000256" key="6">
    <source>
        <dbReference type="ARBA" id="ARBA00022691"/>
    </source>
</evidence>